<sequence length="335" mass="37794">MAIITRVFTNIDSAVRTAEIQFSNGRRAIRSVATLLNPLIPFHIISLRISKSQLPIFTFLTVISVLVPISAKTGCQHCQKGGFAVYQKNNLTYWEKVKCKRHLRRATDPEIRKNLCGPVCQCPHFAESCNYQTPVIVTNSEQDCHHLQSLIFTDCFQPTDKCNRPIKKIIHTIQLYDLTKVYVSQFDFVYKQQIPSFVVELEKSQEQMTTVPGSLGPPTEHVFVLHRIRRKRLSTVFAPPVMNINTTAICNASFICVTNGIMVDSHNKFCSEYSFIICIATRKCAHIQQIARKGGILPSAGLPTIRPGTTNDSLPSRKLTMGPDNHFALDNRYVV</sequence>
<evidence type="ECO:0000313" key="1">
    <source>
        <dbReference type="Proteomes" id="UP000095283"/>
    </source>
</evidence>
<name>A0A1I7WCE0_HETBA</name>
<reference evidence="2" key="1">
    <citation type="submission" date="2016-11" db="UniProtKB">
        <authorList>
            <consortium name="WormBaseParasite"/>
        </authorList>
    </citation>
    <scope>IDENTIFICATION</scope>
</reference>
<dbReference type="AlphaFoldDB" id="A0A1I7WCE0"/>
<dbReference type="WBParaSite" id="Hba_02345">
    <property type="protein sequence ID" value="Hba_02345"/>
    <property type="gene ID" value="Hba_02345"/>
</dbReference>
<protein>
    <submittedName>
        <fullName evidence="2">Phlebovirus_G2 domain-containing protein</fullName>
    </submittedName>
</protein>
<dbReference type="Proteomes" id="UP000095283">
    <property type="component" value="Unplaced"/>
</dbReference>
<keyword evidence="1" id="KW-1185">Reference proteome</keyword>
<proteinExistence type="predicted"/>
<organism evidence="1 2">
    <name type="scientific">Heterorhabditis bacteriophora</name>
    <name type="common">Entomopathogenic nematode worm</name>
    <dbReference type="NCBI Taxonomy" id="37862"/>
    <lineage>
        <taxon>Eukaryota</taxon>
        <taxon>Metazoa</taxon>
        <taxon>Ecdysozoa</taxon>
        <taxon>Nematoda</taxon>
        <taxon>Chromadorea</taxon>
        <taxon>Rhabditida</taxon>
        <taxon>Rhabditina</taxon>
        <taxon>Rhabditomorpha</taxon>
        <taxon>Strongyloidea</taxon>
        <taxon>Heterorhabditidae</taxon>
        <taxon>Heterorhabditis</taxon>
    </lineage>
</organism>
<accession>A0A1I7WCE0</accession>
<evidence type="ECO:0000313" key="2">
    <source>
        <dbReference type="WBParaSite" id="Hba_02345"/>
    </source>
</evidence>